<dbReference type="PROSITE" id="PS01047">
    <property type="entry name" value="HMA_1"/>
    <property type="match status" value="2"/>
</dbReference>
<evidence type="ECO:0000256" key="1">
    <source>
        <dbReference type="ARBA" id="ARBA00004127"/>
    </source>
</evidence>
<accession>A0ABQ3B6I5</accession>
<evidence type="ECO:0000256" key="11">
    <source>
        <dbReference type="ARBA" id="ARBA00022967"/>
    </source>
</evidence>
<dbReference type="PRINTS" id="PR00119">
    <property type="entry name" value="CATATPASE"/>
</dbReference>
<dbReference type="SUPFAM" id="SSF56784">
    <property type="entry name" value="HAD-like"/>
    <property type="match status" value="1"/>
</dbReference>
<keyword evidence="5 16" id="KW-0479">Metal-binding</keyword>
<dbReference type="InterPro" id="IPR017969">
    <property type="entry name" value="Heavy-metal-associated_CS"/>
</dbReference>
<evidence type="ECO:0000256" key="13">
    <source>
        <dbReference type="ARBA" id="ARBA00023008"/>
    </source>
</evidence>
<keyword evidence="8" id="KW-0187">Copper transport</keyword>
<dbReference type="SUPFAM" id="SSF55008">
    <property type="entry name" value="HMA, heavy metal-associated domain"/>
    <property type="match status" value="2"/>
</dbReference>
<evidence type="ECO:0000256" key="16">
    <source>
        <dbReference type="RuleBase" id="RU362081"/>
    </source>
</evidence>
<dbReference type="NCBIfam" id="TIGR01511">
    <property type="entry name" value="ATPase-IB1_Cu"/>
    <property type="match status" value="1"/>
</dbReference>
<dbReference type="PROSITE" id="PS01229">
    <property type="entry name" value="COF_2"/>
    <property type="match status" value="1"/>
</dbReference>
<keyword evidence="16" id="KW-1003">Cell membrane</keyword>
<dbReference type="NCBIfam" id="TIGR01494">
    <property type="entry name" value="ATPase_P-type"/>
    <property type="match status" value="1"/>
</dbReference>
<dbReference type="NCBIfam" id="TIGR01525">
    <property type="entry name" value="ATPase-IB_hvy"/>
    <property type="match status" value="1"/>
</dbReference>
<feature type="domain" description="HMA" evidence="17">
    <location>
        <begin position="7"/>
        <end position="72"/>
    </location>
</feature>
<dbReference type="SFLD" id="SFLDF00027">
    <property type="entry name" value="p-type_atpase"/>
    <property type="match status" value="1"/>
</dbReference>
<dbReference type="Pfam" id="PF00702">
    <property type="entry name" value="Hydrolase"/>
    <property type="match status" value="1"/>
</dbReference>
<evidence type="ECO:0000259" key="17">
    <source>
        <dbReference type="PROSITE" id="PS50846"/>
    </source>
</evidence>
<feature type="transmembrane region" description="Helical" evidence="16">
    <location>
        <begin position="773"/>
        <end position="790"/>
    </location>
</feature>
<dbReference type="InterPro" id="IPR044492">
    <property type="entry name" value="P_typ_ATPase_HD_dom"/>
</dbReference>
<dbReference type="PRINTS" id="PR00941">
    <property type="entry name" value="CDATPASE"/>
</dbReference>
<keyword evidence="10" id="KW-0460">Magnesium</keyword>
<evidence type="ECO:0000256" key="4">
    <source>
        <dbReference type="ARBA" id="ARBA00022692"/>
    </source>
</evidence>
<keyword evidence="9 16" id="KW-0067">ATP-binding</keyword>
<feature type="transmembrane region" description="Helical" evidence="16">
    <location>
        <begin position="748"/>
        <end position="767"/>
    </location>
</feature>
<dbReference type="InterPro" id="IPR001757">
    <property type="entry name" value="P_typ_ATPase"/>
</dbReference>
<dbReference type="InterPro" id="IPR023214">
    <property type="entry name" value="HAD_sf"/>
</dbReference>
<feature type="transmembrane region" description="Helical" evidence="16">
    <location>
        <begin position="189"/>
        <end position="207"/>
    </location>
</feature>
<dbReference type="InterPro" id="IPR059000">
    <property type="entry name" value="ATPase_P-type_domA"/>
</dbReference>
<evidence type="ECO:0000256" key="12">
    <source>
        <dbReference type="ARBA" id="ARBA00022989"/>
    </source>
</evidence>
<feature type="transmembrane region" description="Helical" evidence="16">
    <location>
        <begin position="219"/>
        <end position="240"/>
    </location>
</feature>
<dbReference type="SUPFAM" id="SSF81665">
    <property type="entry name" value="Calcium ATPase, transmembrane domain M"/>
    <property type="match status" value="1"/>
</dbReference>
<feature type="transmembrane region" description="Helical" evidence="16">
    <location>
        <begin position="252"/>
        <end position="270"/>
    </location>
</feature>
<dbReference type="Gene3D" id="3.40.1110.10">
    <property type="entry name" value="Calcium-transporting ATPase, cytoplasmic domain N"/>
    <property type="match status" value="1"/>
</dbReference>
<dbReference type="SFLD" id="SFLDG00002">
    <property type="entry name" value="C1.7:_P-type_atpase_like"/>
    <property type="match status" value="1"/>
</dbReference>
<dbReference type="Gene3D" id="2.70.150.10">
    <property type="entry name" value="Calcium-transporting ATPase, cytoplasmic transduction domain A"/>
    <property type="match status" value="1"/>
</dbReference>
<evidence type="ECO:0000256" key="3">
    <source>
        <dbReference type="ARBA" id="ARBA00022448"/>
    </source>
</evidence>
<dbReference type="EMBL" id="BMYZ01000002">
    <property type="protein sequence ID" value="GGY79376.1"/>
    <property type="molecule type" value="Genomic_DNA"/>
</dbReference>
<keyword evidence="4 16" id="KW-0812">Transmembrane</keyword>
<keyword evidence="19" id="KW-1185">Reference proteome</keyword>
<keyword evidence="15 16" id="KW-0472">Membrane</keyword>
<comment type="subcellular location">
    <subcellularLocation>
        <location evidence="16">Cell membrane</location>
    </subcellularLocation>
    <subcellularLocation>
        <location evidence="1">Endomembrane system</location>
        <topology evidence="1">Multi-pass membrane protein</topology>
    </subcellularLocation>
</comment>
<dbReference type="InterPro" id="IPR006122">
    <property type="entry name" value="HMA_Cu_ion-bd"/>
</dbReference>
<feature type="domain" description="HMA" evidence="17">
    <location>
        <begin position="74"/>
        <end position="139"/>
    </location>
</feature>
<keyword evidence="7 16" id="KW-0547">Nucleotide-binding</keyword>
<keyword evidence="11" id="KW-1278">Translocase</keyword>
<name>A0ABQ3B6I5_9GAMM</name>
<dbReference type="InterPro" id="IPR036412">
    <property type="entry name" value="HAD-like_sf"/>
</dbReference>
<evidence type="ECO:0000256" key="6">
    <source>
        <dbReference type="ARBA" id="ARBA00022737"/>
    </source>
</evidence>
<dbReference type="RefSeq" id="WP_189419147.1">
    <property type="nucleotide sequence ID" value="NZ_BMYZ01000002.1"/>
</dbReference>
<keyword evidence="13" id="KW-0186">Copper</keyword>
<dbReference type="SFLD" id="SFLDS00003">
    <property type="entry name" value="Haloacid_Dehalogenase"/>
    <property type="match status" value="1"/>
</dbReference>
<dbReference type="PANTHER" id="PTHR43520:SF8">
    <property type="entry name" value="P-TYPE CU(+) TRANSPORTER"/>
    <property type="match status" value="1"/>
</dbReference>
<evidence type="ECO:0000256" key="10">
    <source>
        <dbReference type="ARBA" id="ARBA00022842"/>
    </source>
</evidence>
<organism evidence="18 19">
    <name type="scientific">Cellvibrio zantedeschiae</name>
    <dbReference type="NCBI Taxonomy" id="1237077"/>
    <lineage>
        <taxon>Bacteria</taxon>
        <taxon>Pseudomonadati</taxon>
        <taxon>Pseudomonadota</taxon>
        <taxon>Gammaproteobacteria</taxon>
        <taxon>Cellvibrionales</taxon>
        <taxon>Cellvibrionaceae</taxon>
        <taxon>Cellvibrio</taxon>
    </lineage>
</organism>
<keyword evidence="6" id="KW-0677">Repeat</keyword>
<keyword evidence="12 16" id="KW-1133">Transmembrane helix</keyword>
<dbReference type="CDD" id="cd00371">
    <property type="entry name" value="HMA"/>
    <property type="match status" value="2"/>
</dbReference>
<evidence type="ECO:0000256" key="9">
    <source>
        <dbReference type="ARBA" id="ARBA00022840"/>
    </source>
</evidence>
<dbReference type="PROSITE" id="PS50846">
    <property type="entry name" value="HMA_2"/>
    <property type="match status" value="2"/>
</dbReference>
<evidence type="ECO:0000256" key="15">
    <source>
        <dbReference type="ARBA" id="ARBA00023136"/>
    </source>
</evidence>
<comment type="similarity">
    <text evidence="2 16">Belongs to the cation transport ATPase (P-type) (TC 3.A.3) family. Type IB subfamily.</text>
</comment>
<proteinExistence type="inferred from homology"/>
<dbReference type="CDD" id="cd02094">
    <property type="entry name" value="P-type_ATPase_Cu-like"/>
    <property type="match status" value="1"/>
</dbReference>
<dbReference type="PROSITE" id="PS00154">
    <property type="entry name" value="ATPASE_E1_E2"/>
    <property type="match status" value="1"/>
</dbReference>
<sequence>MTTLNFSSQDIAIQGMTCASCAGRVEKALKKLPGIQAATVNLATEKAHIQADATLAMAEVKKAIEDAGYALATQTTTLTIEGMTCASCVGRVEKALLRVPGVLTASVNLATETARVEALPTVDNKALITAVSVAGYEAVLSSAAVASVPASSIRITDDYAWKIAALLSLPLIIPMLASLIGVQVNLPGWVQWALATPVQFWLGARFYKAGWKALKAGTGNMDLLVALGTSAGYGLSVFQLASPHAGHVAPHYYFEASAVVITLVLLGKWLESRAKQQTASAIKALQALQPVVARVKQGDLDVEVPIASVKPGDVVVVKPGERVPVDGIILEGQTHMDESMITGESLPVSKNLHENVTGGAINGEGLILVETRAVGTETTLARIIRLVENAQAAKAPIQRLVDKVSAVFVPVVIALALATFLGWWWYNGDIQHAIINAVAVLVIACPCALGLATPTAIIAGTGVAAQHGILIKDAEALEIAHRINTVVFDKTGTLTLGKPVLTAQVPAQGNEEDFLSLSAAIQRGSEHPLAKAVMDAAHQRQLHIPTASSIKALPGRGLAASVNGRSLQLGNTRLMQELNVALGSLAAEADALESQGNTISWLAESGEKKQLLGLLAFGDEIKLEALSAVSGLHSQGINTVMITGDNAGSAHRVAGQLGIQQVFANVLPGDKAAAVERLKDDHRTVAMVGDGINDAPALAAADVGIAMATGSDVAMHTAGITLMRGNPALVADAIDISRRTYAKIQQNLFWAFIYNLVGIPLAAFGFLNPMLAGAAMAFSSVSVVSNALLLKRWKPAQRNDVCPL</sequence>
<evidence type="ECO:0000256" key="14">
    <source>
        <dbReference type="ARBA" id="ARBA00023065"/>
    </source>
</evidence>
<dbReference type="InterPro" id="IPR023299">
    <property type="entry name" value="ATPase_P-typ_cyto_dom_N"/>
</dbReference>
<dbReference type="Gene3D" id="3.40.50.1000">
    <property type="entry name" value="HAD superfamily/HAD-like"/>
    <property type="match status" value="1"/>
</dbReference>
<feature type="transmembrane region" description="Helical" evidence="16">
    <location>
        <begin position="404"/>
        <end position="426"/>
    </location>
</feature>
<dbReference type="Pfam" id="PF00403">
    <property type="entry name" value="HMA"/>
    <property type="match status" value="2"/>
</dbReference>
<keyword evidence="14" id="KW-0406">Ion transport</keyword>
<evidence type="ECO:0000256" key="5">
    <source>
        <dbReference type="ARBA" id="ARBA00022723"/>
    </source>
</evidence>
<evidence type="ECO:0000256" key="2">
    <source>
        <dbReference type="ARBA" id="ARBA00006024"/>
    </source>
</evidence>
<reference evidence="19" key="1">
    <citation type="journal article" date="2019" name="Int. J. Syst. Evol. Microbiol.">
        <title>The Global Catalogue of Microorganisms (GCM) 10K type strain sequencing project: providing services to taxonomists for standard genome sequencing and annotation.</title>
        <authorList>
            <consortium name="The Broad Institute Genomics Platform"/>
            <consortium name="The Broad Institute Genome Sequencing Center for Infectious Disease"/>
            <person name="Wu L."/>
            <person name="Ma J."/>
        </authorList>
    </citation>
    <scope>NUCLEOTIDE SEQUENCE [LARGE SCALE GENOMIC DNA]</scope>
    <source>
        <strain evidence="19">KCTC 32239</strain>
    </source>
</reference>
<dbReference type="NCBIfam" id="TIGR00003">
    <property type="entry name" value="copper ion binding protein"/>
    <property type="match status" value="2"/>
</dbReference>
<dbReference type="Proteomes" id="UP000619761">
    <property type="component" value="Unassembled WGS sequence"/>
</dbReference>
<dbReference type="InterPro" id="IPR027256">
    <property type="entry name" value="P-typ_ATPase_IB"/>
</dbReference>
<gene>
    <name evidence="18" type="ORF">GCM10011613_25270</name>
</gene>
<dbReference type="InterPro" id="IPR006121">
    <property type="entry name" value="HMA_dom"/>
</dbReference>
<dbReference type="InterPro" id="IPR018303">
    <property type="entry name" value="ATPase_P-typ_P_site"/>
</dbReference>
<dbReference type="Pfam" id="PF00122">
    <property type="entry name" value="E1-E2_ATPase"/>
    <property type="match status" value="1"/>
</dbReference>
<dbReference type="InterPro" id="IPR036163">
    <property type="entry name" value="HMA_dom_sf"/>
</dbReference>
<dbReference type="PANTHER" id="PTHR43520">
    <property type="entry name" value="ATP7, ISOFORM B"/>
    <property type="match status" value="1"/>
</dbReference>
<feature type="transmembrane region" description="Helical" evidence="16">
    <location>
        <begin position="432"/>
        <end position="452"/>
    </location>
</feature>
<evidence type="ECO:0000256" key="8">
    <source>
        <dbReference type="ARBA" id="ARBA00022796"/>
    </source>
</evidence>
<protein>
    <submittedName>
        <fullName evidence="18">Copper-transporting ATPase</fullName>
    </submittedName>
</protein>
<comment type="caution">
    <text evidence="18">The sequence shown here is derived from an EMBL/GenBank/DDBJ whole genome shotgun (WGS) entry which is preliminary data.</text>
</comment>
<keyword evidence="3" id="KW-0813">Transport</keyword>
<evidence type="ECO:0000313" key="19">
    <source>
        <dbReference type="Proteomes" id="UP000619761"/>
    </source>
</evidence>
<evidence type="ECO:0000256" key="7">
    <source>
        <dbReference type="ARBA" id="ARBA00022741"/>
    </source>
</evidence>
<feature type="transmembrane region" description="Helical" evidence="16">
    <location>
        <begin position="163"/>
        <end position="183"/>
    </location>
</feature>
<dbReference type="InterPro" id="IPR008250">
    <property type="entry name" value="ATPase_P-typ_transduc_dom_A_sf"/>
</dbReference>
<evidence type="ECO:0000313" key="18">
    <source>
        <dbReference type="EMBL" id="GGY79376.1"/>
    </source>
</evidence>
<dbReference type="Gene3D" id="3.30.70.100">
    <property type="match status" value="2"/>
</dbReference>
<dbReference type="SUPFAM" id="SSF81653">
    <property type="entry name" value="Calcium ATPase, transduction domain A"/>
    <property type="match status" value="1"/>
</dbReference>
<dbReference type="InterPro" id="IPR023298">
    <property type="entry name" value="ATPase_P-typ_TM_dom_sf"/>
</dbReference>